<dbReference type="SUPFAM" id="SSF53335">
    <property type="entry name" value="S-adenosyl-L-methionine-dependent methyltransferases"/>
    <property type="match status" value="1"/>
</dbReference>
<dbReference type="AlphaFoldDB" id="A0A918VRF4"/>
<evidence type="ECO:0000313" key="3">
    <source>
        <dbReference type="Proteomes" id="UP000646579"/>
    </source>
</evidence>
<keyword evidence="3" id="KW-1185">Reference proteome</keyword>
<dbReference type="CDD" id="cd02440">
    <property type="entry name" value="AdoMet_MTases"/>
    <property type="match status" value="1"/>
</dbReference>
<protein>
    <recommendedName>
        <fullName evidence="1">Methyltransferase type 11 domain-containing protein</fullName>
    </recommendedName>
</protein>
<gene>
    <name evidence="2" type="ORF">GCM10007989_11130</name>
</gene>
<accession>A0A918VRF4</accession>
<dbReference type="Gene3D" id="3.40.50.150">
    <property type="entry name" value="Vaccinia Virus protein VP39"/>
    <property type="match status" value="1"/>
</dbReference>
<dbReference type="InterPro" id="IPR029063">
    <property type="entry name" value="SAM-dependent_MTases_sf"/>
</dbReference>
<name>A0A918VRF4_9HYPH</name>
<dbReference type="PANTHER" id="PTHR43591:SF24">
    <property type="entry name" value="2-METHOXY-6-POLYPRENYL-1,4-BENZOQUINOL METHYLASE, MITOCHONDRIAL"/>
    <property type="match status" value="1"/>
</dbReference>
<dbReference type="Proteomes" id="UP000646579">
    <property type="component" value="Unassembled WGS sequence"/>
</dbReference>
<dbReference type="PANTHER" id="PTHR43591">
    <property type="entry name" value="METHYLTRANSFERASE"/>
    <property type="match status" value="1"/>
</dbReference>
<sequence>MQARLKALLNASHDAAVLRRRVKVLARALARAIPGPGRVLDIGCGDGQIAAGLLEQRPDLRLEGVDVLVRPQTRVPVAEYDGETLPFSDNSFDYVTIVDVLHHTDSPVSVLREAARVARQGVVIKDHLREGLLAGPTLRLMDWVGNRGHGVRLPYNYLSLGEWEEAFDRAALDRLTWVDRLDLYPQPLNWWFERRLHFVTLLRPRAFLRDEYPVRGFNT</sequence>
<reference evidence="2" key="1">
    <citation type="journal article" date="2014" name="Int. J. Syst. Evol. Microbiol.">
        <title>Complete genome sequence of Corynebacterium casei LMG S-19264T (=DSM 44701T), isolated from a smear-ripened cheese.</title>
        <authorList>
            <consortium name="US DOE Joint Genome Institute (JGI-PGF)"/>
            <person name="Walter F."/>
            <person name="Albersmeier A."/>
            <person name="Kalinowski J."/>
            <person name="Ruckert C."/>
        </authorList>
    </citation>
    <scope>NUCLEOTIDE SEQUENCE</scope>
    <source>
        <strain evidence="2">KCTC 32437</strain>
    </source>
</reference>
<proteinExistence type="predicted"/>
<dbReference type="Pfam" id="PF08241">
    <property type="entry name" value="Methyltransf_11"/>
    <property type="match status" value="1"/>
</dbReference>
<dbReference type="RefSeq" id="WP_244639950.1">
    <property type="nucleotide sequence ID" value="NZ_BMZE01000001.1"/>
</dbReference>
<comment type="caution">
    <text evidence="2">The sequence shown here is derived from an EMBL/GenBank/DDBJ whole genome shotgun (WGS) entry which is preliminary data.</text>
</comment>
<organism evidence="2 3">
    <name type="scientific">Devosia pacifica</name>
    <dbReference type="NCBI Taxonomy" id="1335967"/>
    <lineage>
        <taxon>Bacteria</taxon>
        <taxon>Pseudomonadati</taxon>
        <taxon>Pseudomonadota</taxon>
        <taxon>Alphaproteobacteria</taxon>
        <taxon>Hyphomicrobiales</taxon>
        <taxon>Devosiaceae</taxon>
        <taxon>Devosia</taxon>
    </lineage>
</organism>
<evidence type="ECO:0000313" key="2">
    <source>
        <dbReference type="EMBL" id="GHA17703.1"/>
    </source>
</evidence>
<dbReference type="EMBL" id="BMZE01000001">
    <property type="protein sequence ID" value="GHA17703.1"/>
    <property type="molecule type" value="Genomic_DNA"/>
</dbReference>
<dbReference type="GO" id="GO:0008757">
    <property type="term" value="F:S-adenosylmethionine-dependent methyltransferase activity"/>
    <property type="evidence" value="ECO:0007669"/>
    <property type="project" value="InterPro"/>
</dbReference>
<reference evidence="2" key="2">
    <citation type="submission" date="2020-09" db="EMBL/GenBank/DDBJ databases">
        <authorList>
            <person name="Sun Q."/>
            <person name="Kim S."/>
        </authorList>
    </citation>
    <scope>NUCLEOTIDE SEQUENCE</scope>
    <source>
        <strain evidence="2">KCTC 32437</strain>
    </source>
</reference>
<dbReference type="InterPro" id="IPR013216">
    <property type="entry name" value="Methyltransf_11"/>
</dbReference>
<evidence type="ECO:0000259" key="1">
    <source>
        <dbReference type="Pfam" id="PF08241"/>
    </source>
</evidence>
<feature type="domain" description="Methyltransferase type 11" evidence="1">
    <location>
        <begin position="40"/>
        <end position="121"/>
    </location>
</feature>